<evidence type="ECO:0000313" key="2">
    <source>
        <dbReference type="EMBL" id="TQR13296.1"/>
    </source>
</evidence>
<name>A0A544T776_9BACI</name>
<dbReference type="AlphaFoldDB" id="A0A544T776"/>
<comment type="caution">
    <text evidence="2">The sequence shown here is derived from an EMBL/GenBank/DDBJ whole genome shotgun (WGS) entry which is preliminary data.</text>
</comment>
<sequence>MSGRSTARKSPIGSTNNRWGIKNTPPLIEVSLYPALTGSKTPTSRFKSEKISGRSTAGMRPMK</sequence>
<keyword evidence="3" id="KW-1185">Reference proteome</keyword>
<reference evidence="2 3" key="1">
    <citation type="submission" date="2019-05" db="EMBL/GenBank/DDBJ databases">
        <title>Psychrobacillus vulpis sp. nov., a new species isolated from feces of a red fox that inhabits in The Tablas de Daimiel Natural Park, Albacete, Spain.</title>
        <authorList>
            <person name="Rodriguez M."/>
            <person name="Reina J.C."/>
            <person name="Bejar V."/>
            <person name="Llamas I."/>
        </authorList>
    </citation>
    <scope>NUCLEOTIDE SEQUENCE [LARGE SCALE GENOMIC DNA]</scope>
    <source>
        <strain evidence="2 3">NEAU-3TGS17</strain>
    </source>
</reference>
<evidence type="ECO:0008006" key="4">
    <source>
        <dbReference type="Google" id="ProtNLM"/>
    </source>
</evidence>
<proteinExistence type="predicted"/>
<dbReference type="OrthoDB" id="2931860at2"/>
<organism evidence="2 3">
    <name type="scientific">Psychrobacillus lasiicapitis</name>
    <dbReference type="NCBI Taxonomy" id="1636719"/>
    <lineage>
        <taxon>Bacteria</taxon>
        <taxon>Bacillati</taxon>
        <taxon>Bacillota</taxon>
        <taxon>Bacilli</taxon>
        <taxon>Bacillales</taxon>
        <taxon>Bacillaceae</taxon>
        <taxon>Psychrobacillus</taxon>
    </lineage>
</organism>
<protein>
    <recommendedName>
        <fullName evidence="4">Spermidine/putrescine ABC transporter ATP-binding protein</fullName>
    </recommendedName>
</protein>
<accession>A0A544T776</accession>
<evidence type="ECO:0000256" key="1">
    <source>
        <dbReference type="SAM" id="MobiDB-lite"/>
    </source>
</evidence>
<dbReference type="EMBL" id="VDGH01000006">
    <property type="protein sequence ID" value="TQR13296.1"/>
    <property type="molecule type" value="Genomic_DNA"/>
</dbReference>
<dbReference type="Proteomes" id="UP000317316">
    <property type="component" value="Unassembled WGS sequence"/>
</dbReference>
<gene>
    <name evidence="2" type="ORF">FG382_11805</name>
</gene>
<evidence type="ECO:0000313" key="3">
    <source>
        <dbReference type="Proteomes" id="UP000317316"/>
    </source>
</evidence>
<feature type="region of interest" description="Disordered" evidence="1">
    <location>
        <begin position="1"/>
        <end position="63"/>
    </location>
</feature>